<accession>A0A813DAE7</accession>
<reference evidence="1" key="1">
    <citation type="submission" date="2021-02" db="EMBL/GenBank/DDBJ databases">
        <authorList>
            <person name="Dougan E. K."/>
            <person name="Rhodes N."/>
            <person name="Thang M."/>
            <person name="Chan C."/>
        </authorList>
    </citation>
    <scope>NUCLEOTIDE SEQUENCE</scope>
</reference>
<keyword evidence="2" id="KW-1185">Reference proteome</keyword>
<sequence>MAMPCQASCRVSDPEACWATTMRRSFLSPNASSNAAARESGFRHLHLYQQRDTMQLLGGLVVDACVRLAHREPASHSWQCKRPLPETFGHGSLLLFSCWEERFAGLQGSEQEGRSEQLTCVSGEWFNSQDQPQLGDFTCQACVQVAGPGYSAYDQRNEQELYHFNRMTLSIFSELGMVVEPGLGNPNHTYCLQQAASGVSSSAMSVVASTSYPAVFVAQVTSESEPESRVVRLLGEGEATAWQCLAGISTPEGSATLEHTACNTSDISQLVNPGELPMAMWTLLAEASEEQLGFQGDHFANCGNSEANKQAALNNLGFAQVFVDFFFVLVEPE</sequence>
<name>A0A813DAE7_POLGL</name>
<evidence type="ECO:0000313" key="1">
    <source>
        <dbReference type="EMBL" id="CAE8583763.1"/>
    </source>
</evidence>
<proteinExistence type="predicted"/>
<organism evidence="1 2">
    <name type="scientific">Polarella glacialis</name>
    <name type="common">Dinoflagellate</name>
    <dbReference type="NCBI Taxonomy" id="89957"/>
    <lineage>
        <taxon>Eukaryota</taxon>
        <taxon>Sar</taxon>
        <taxon>Alveolata</taxon>
        <taxon>Dinophyceae</taxon>
        <taxon>Suessiales</taxon>
        <taxon>Suessiaceae</taxon>
        <taxon>Polarella</taxon>
    </lineage>
</organism>
<protein>
    <submittedName>
        <fullName evidence="1">Uncharacterized protein</fullName>
    </submittedName>
</protein>
<dbReference type="EMBL" id="CAJNNV010000862">
    <property type="protein sequence ID" value="CAE8583763.1"/>
    <property type="molecule type" value="Genomic_DNA"/>
</dbReference>
<dbReference type="Proteomes" id="UP000654075">
    <property type="component" value="Unassembled WGS sequence"/>
</dbReference>
<comment type="caution">
    <text evidence="1">The sequence shown here is derived from an EMBL/GenBank/DDBJ whole genome shotgun (WGS) entry which is preliminary data.</text>
</comment>
<gene>
    <name evidence="1" type="ORF">PGLA1383_LOCUS2712</name>
</gene>
<evidence type="ECO:0000313" key="2">
    <source>
        <dbReference type="Proteomes" id="UP000654075"/>
    </source>
</evidence>
<dbReference type="AlphaFoldDB" id="A0A813DAE7"/>
<dbReference type="OrthoDB" id="418382at2759"/>